<accession>A0A1E5P1C6</accession>
<gene>
    <name evidence="1" type="ORF">AS594_01180</name>
</gene>
<keyword evidence="2" id="KW-1185">Reference proteome</keyword>
<proteinExistence type="predicted"/>
<organism evidence="1 2">
    <name type="scientific">Streptomyces agglomeratus</name>
    <dbReference type="NCBI Taxonomy" id="285458"/>
    <lineage>
        <taxon>Bacteria</taxon>
        <taxon>Bacillati</taxon>
        <taxon>Actinomycetota</taxon>
        <taxon>Actinomycetes</taxon>
        <taxon>Kitasatosporales</taxon>
        <taxon>Streptomycetaceae</taxon>
        <taxon>Streptomyces</taxon>
    </lineage>
</organism>
<protein>
    <submittedName>
        <fullName evidence="1">Uncharacterized protein</fullName>
    </submittedName>
</protein>
<reference evidence="1 2" key="1">
    <citation type="submission" date="2016-08" db="EMBL/GenBank/DDBJ databases">
        <title>Complete genome sequence of Streptomyces agglomeratus strain 6-3-2, a novel anti-MRSA actinomycete isolated from Wuli of Tebit, China.</title>
        <authorList>
            <person name="Chen X."/>
        </authorList>
    </citation>
    <scope>NUCLEOTIDE SEQUENCE [LARGE SCALE GENOMIC DNA]</scope>
    <source>
        <strain evidence="1 2">6-3-2</strain>
    </source>
</reference>
<sequence>MEGERGWLVEVYVILGVGPALPGEAECGYDSWCHQQRASGEGGRRRGVGVTAQEGREVGVAARQCGEPLCAELADAVDVGNVQQGRRVVEPD</sequence>
<dbReference type="Proteomes" id="UP000095759">
    <property type="component" value="Unassembled WGS sequence"/>
</dbReference>
<dbReference type="AlphaFoldDB" id="A0A1E5P1C6"/>
<evidence type="ECO:0000313" key="1">
    <source>
        <dbReference type="EMBL" id="OEJ23319.1"/>
    </source>
</evidence>
<dbReference type="EMBL" id="MEHJ01000001">
    <property type="protein sequence ID" value="OEJ23319.1"/>
    <property type="molecule type" value="Genomic_DNA"/>
</dbReference>
<comment type="caution">
    <text evidence="1">The sequence shown here is derived from an EMBL/GenBank/DDBJ whole genome shotgun (WGS) entry which is preliminary data.</text>
</comment>
<evidence type="ECO:0000313" key="2">
    <source>
        <dbReference type="Proteomes" id="UP000095759"/>
    </source>
</evidence>
<name>A0A1E5P1C6_9ACTN</name>